<dbReference type="EMBL" id="BLXZ01000010">
    <property type="protein sequence ID" value="GFO70416.1"/>
    <property type="molecule type" value="Genomic_DNA"/>
</dbReference>
<dbReference type="Pfam" id="PF13231">
    <property type="entry name" value="PMT_2"/>
    <property type="match status" value="1"/>
</dbReference>
<dbReference type="PANTHER" id="PTHR44227:SF3">
    <property type="entry name" value="PROTEIN O-MANNOSYL-TRANSFERASE TMTC4"/>
    <property type="match status" value="1"/>
</dbReference>
<proteinExistence type="predicted"/>
<dbReference type="InterPro" id="IPR011990">
    <property type="entry name" value="TPR-like_helical_dom_sf"/>
</dbReference>
<evidence type="ECO:0000256" key="3">
    <source>
        <dbReference type="PROSITE-ProRule" id="PRU00339"/>
    </source>
</evidence>
<name>A0A6V8ND01_9BACT</name>
<keyword evidence="4" id="KW-0812">Transmembrane</keyword>
<dbReference type="InterPro" id="IPR038731">
    <property type="entry name" value="RgtA/B/C-like"/>
</dbReference>
<evidence type="ECO:0000256" key="2">
    <source>
        <dbReference type="ARBA" id="ARBA00022803"/>
    </source>
</evidence>
<evidence type="ECO:0000256" key="1">
    <source>
        <dbReference type="ARBA" id="ARBA00022737"/>
    </source>
</evidence>
<dbReference type="Gene3D" id="1.25.40.10">
    <property type="entry name" value="Tetratricopeptide repeat domain"/>
    <property type="match status" value="1"/>
</dbReference>
<keyword evidence="4" id="KW-0472">Membrane</keyword>
<feature type="repeat" description="TPR" evidence="3">
    <location>
        <begin position="378"/>
        <end position="411"/>
    </location>
</feature>
<dbReference type="Pfam" id="PF13432">
    <property type="entry name" value="TPR_16"/>
    <property type="match status" value="1"/>
</dbReference>
<feature type="transmembrane region" description="Helical" evidence="4">
    <location>
        <begin position="108"/>
        <end position="135"/>
    </location>
</feature>
<dbReference type="SUPFAM" id="SSF48452">
    <property type="entry name" value="TPR-like"/>
    <property type="match status" value="1"/>
</dbReference>
<evidence type="ECO:0000259" key="5">
    <source>
        <dbReference type="Pfam" id="PF13231"/>
    </source>
</evidence>
<gene>
    <name evidence="6" type="ORF">GMLC_39950</name>
</gene>
<feature type="transmembrane region" description="Helical" evidence="4">
    <location>
        <begin position="303"/>
        <end position="320"/>
    </location>
</feature>
<feature type="transmembrane region" description="Helical" evidence="4">
    <location>
        <begin position="277"/>
        <end position="296"/>
    </location>
</feature>
<sequence length="465" mass="51919">MSAPFYRPVNRLSYLVDYQLYGVNPLGYHAENVLLHLAVVCCLYLLALRLFGAPAPAFVAALLFGIHPINAETVNLVSARNNLLAALFVFLSFFVFNRASKTGQKVFFLLSGVLFFLALLCKETALMLLPFLFVYDLPAIGALRGRLWDKLVSTFPLIFFAGIYFALRSAVLTGSSRMSLDLGRLGHRMLQNLFVMPRYLENLLLPLRLNVDYQVPSELKAADWWLTPVWCFVVAGVVLLWRTGRPVTRAGLVWCAINLFPIANVIPIPSAPLADRFMYLPLLGLCLVVVDQGLSYGQRPRNFALGAGAILAIFLMTLTVRRNLDWLDDCSLFASAIRVAPDSTWGYYNLGAVLLDKQDLAGATHAFLAALRVDPKHSGSLFQLASIQLNAQSYQEAERYLRLALQADPGHAESLFNLAVLLEKLDRGREALPLYETFLTNVSAKYESLLPKVRSRIAQLHKQYD</sequence>
<feature type="repeat" description="TPR" evidence="3">
    <location>
        <begin position="344"/>
        <end position="377"/>
    </location>
</feature>
<evidence type="ECO:0000313" key="7">
    <source>
        <dbReference type="Proteomes" id="UP000587586"/>
    </source>
</evidence>
<reference evidence="7" key="1">
    <citation type="submission" date="2020-06" db="EMBL/GenBank/DDBJ databases">
        <title>Draft genomic sequecing of Geomonas sp. Red745.</title>
        <authorList>
            <person name="Itoh H."/>
            <person name="Xu Z.X."/>
            <person name="Ushijima N."/>
            <person name="Masuda Y."/>
            <person name="Shiratori Y."/>
            <person name="Senoo K."/>
        </authorList>
    </citation>
    <scope>NUCLEOTIDE SEQUENCE [LARGE SCALE GENOMIC DNA]</scope>
    <source>
        <strain evidence="7">Red745</strain>
    </source>
</reference>
<dbReference type="InterPro" id="IPR019734">
    <property type="entry name" value="TPR_rpt"/>
</dbReference>
<keyword evidence="4" id="KW-1133">Transmembrane helix</keyword>
<evidence type="ECO:0000256" key="4">
    <source>
        <dbReference type="SAM" id="Phobius"/>
    </source>
</evidence>
<dbReference type="SMART" id="SM00028">
    <property type="entry name" value="TPR"/>
    <property type="match status" value="3"/>
</dbReference>
<feature type="transmembrane region" description="Helical" evidence="4">
    <location>
        <begin position="147"/>
        <end position="167"/>
    </location>
</feature>
<feature type="transmembrane region" description="Helical" evidence="4">
    <location>
        <begin position="224"/>
        <end position="241"/>
    </location>
</feature>
<feature type="transmembrane region" description="Helical" evidence="4">
    <location>
        <begin position="253"/>
        <end position="271"/>
    </location>
</feature>
<feature type="transmembrane region" description="Helical" evidence="4">
    <location>
        <begin position="33"/>
        <end position="66"/>
    </location>
</feature>
<feature type="domain" description="Glycosyltransferase RgtA/B/C/D-like" evidence="5">
    <location>
        <begin position="30"/>
        <end position="137"/>
    </location>
</feature>
<dbReference type="PANTHER" id="PTHR44227">
    <property type="match status" value="1"/>
</dbReference>
<accession>A0A6V8ND01</accession>
<evidence type="ECO:0000313" key="6">
    <source>
        <dbReference type="EMBL" id="GFO70416.1"/>
    </source>
</evidence>
<protein>
    <recommendedName>
        <fullName evidence="5">Glycosyltransferase RgtA/B/C/D-like domain-containing protein</fullName>
    </recommendedName>
</protein>
<keyword evidence="7" id="KW-1185">Reference proteome</keyword>
<keyword evidence="1" id="KW-0677">Repeat</keyword>
<dbReference type="InterPro" id="IPR052346">
    <property type="entry name" value="O-mannosyl-transferase_TMTC"/>
</dbReference>
<comment type="caution">
    <text evidence="6">The sequence shown here is derived from an EMBL/GenBank/DDBJ whole genome shotgun (WGS) entry which is preliminary data.</text>
</comment>
<dbReference type="PROSITE" id="PS50005">
    <property type="entry name" value="TPR"/>
    <property type="match status" value="2"/>
</dbReference>
<dbReference type="Proteomes" id="UP000587586">
    <property type="component" value="Unassembled WGS sequence"/>
</dbReference>
<keyword evidence="2 3" id="KW-0802">TPR repeat</keyword>
<organism evidence="6 7">
    <name type="scientific">Geomonas limicola</name>
    <dbReference type="NCBI Taxonomy" id="2740186"/>
    <lineage>
        <taxon>Bacteria</taxon>
        <taxon>Pseudomonadati</taxon>
        <taxon>Thermodesulfobacteriota</taxon>
        <taxon>Desulfuromonadia</taxon>
        <taxon>Geobacterales</taxon>
        <taxon>Geobacteraceae</taxon>
        <taxon>Geomonas</taxon>
    </lineage>
</organism>
<feature type="transmembrane region" description="Helical" evidence="4">
    <location>
        <begin position="78"/>
        <end position="96"/>
    </location>
</feature>
<dbReference type="AlphaFoldDB" id="A0A6V8ND01"/>